<evidence type="ECO:0000313" key="2">
    <source>
        <dbReference type="Proteomes" id="UP000789405"/>
    </source>
</evidence>
<sequence>EEFIIHQFELNLFINANNVDRARQWFFEFKELSKTTMPETKGFQIKGSKVIFQELQHCIHSEKQEHNIDKILNNQVINEVQESEESNVDQIIATEIENLKSDMDQINTMEHNTAFIELFLKTVKHDYENCGPQFQTAIEKLAERYNAAKAKSILALTSFLYNIDRSVDPLTRVKSDAKIQTQVESVKRRKKAVCDKENIIIMSCQHVKNEQV</sequence>
<comment type="caution">
    <text evidence="1">The sequence shown here is derived from an EMBL/GenBank/DDBJ whole genome shotgun (WGS) entry which is preliminary data.</text>
</comment>
<feature type="non-terminal residue" evidence="1">
    <location>
        <position position="1"/>
    </location>
</feature>
<organism evidence="1 2">
    <name type="scientific">Dentiscutata erythropus</name>
    <dbReference type="NCBI Taxonomy" id="1348616"/>
    <lineage>
        <taxon>Eukaryota</taxon>
        <taxon>Fungi</taxon>
        <taxon>Fungi incertae sedis</taxon>
        <taxon>Mucoromycota</taxon>
        <taxon>Glomeromycotina</taxon>
        <taxon>Glomeromycetes</taxon>
        <taxon>Diversisporales</taxon>
        <taxon>Gigasporaceae</taxon>
        <taxon>Dentiscutata</taxon>
    </lineage>
</organism>
<dbReference type="OrthoDB" id="10483216at2759"/>
<evidence type="ECO:0000313" key="1">
    <source>
        <dbReference type="EMBL" id="CAG8786664.1"/>
    </source>
</evidence>
<keyword evidence="2" id="KW-1185">Reference proteome</keyword>
<dbReference type="EMBL" id="CAJVPY010024415">
    <property type="protein sequence ID" value="CAG8786664.1"/>
    <property type="molecule type" value="Genomic_DNA"/>
</dbReference>
<gene>
    <name evidence="1" type="ORF">DERYTH_LOCUS20551</name>
</gene>
<proteinExistence type="predicted"/>
<protein>
    <submittedName>
        <fullName evidence="1">21248_t:CDS:1</fullName>
    </submittedName>
</protein>
<reference evidence="1" key="1">
    <citation type="submission" date="2021-06" db="EMBL/GenBank/DDBJ databases">
        <authorList>
            <person name="Kallberg Y."/>
            <person name="Tangrot J."/>
            <person name="Rosling A."/>
        </authorList>
    </citation>
    <scope>NUCLEOTIDE SEQUENCE</scope>
    <source>
        <strain evidence="1">MA453B</strain>
    </source>
</reference>
<accession>A0A9N9P2U2</accession>
<name>A0A9N9P2U2_9GLOM</name>
<dbReference type="Proteomes" id="UP000789405">
    <property type="component" value="Unassembled WGS sequence"/>
</dbReference>
<feature type="non-terminal residue" evidence="1">
    <location>
        <position position="212"/>
    </location>
</feature>
<dbReference type="AlphaFoldDB" id="A0A9N9P2U2"/>